<reference evidence="1" key="1">
    <citation type="submission" date="2021-03" db="EMBL/GenBank/DDBJ databases">
        <title>Bacillus suaedae sp. nov., isolated from Suaeda aralocaspica.</title>
        <authorList>
            <person name="Lei R.F.R."/>
        </authorList>
    </citation>
    <scope>NUCLEOTIDE SEQUENCE</scope>
    <source>
        <strain evidence="1">YZJH907-2</strain>
    </source>
</reference>
<dbReference type="EMBL" id="JAGKSQ010000002">
    <property type="protein sequence ID" value="MBP3950346.1"/>
    <property type="molecule type" value="Genomic_DNA"/>
</dbReference>
<dbReference type="RefSeq" id="WP_210595997.1">
    <property type="nucleotide sequence ID" value="NZ_JAGKSQ010000002.1"/>
</dbReference>
<keyword evidence="2" id="KW-1185">Reference proteome</keyword>
<name>A0A940WXW2_9BACI</name>
<evidence type="ECO:0000313" key="2">
    <source>
        <dbReference type="Proteomes" id="UP000678228"/>
    </source>
</evidence>
<organism evidence="1 2">
    <name type="scientific">Halalkalibacter suaedae</name>
    <dbReference type="NCBI Taxonomy" id="2822140"/>
    <lineage>
        <taxon>Bacteria</taxon>
        <taxon>Bacillati</taxon>
        <taxon>Bacillota</taxon>
        <taxon>Bacilli</taxon>
        <taxon>Bacillales</taxon>
        <taxon>Bacillaceae</taxon>
        <taxon>Halalkalibacter</taxon>
    </lineage>
</organism>
<dbReference type="AlphaFoldDB" id="A0A940WXW2"/>
<proteinExistence type="predicted"/>
<gene>
    <name evidence="1" type="ORF">J7W16_04315</name>
</gene>
<evidence type="ECO:0000313" key="1">
    <source>
        <dbReference type="EMBL" id="MBP3950346.1"/>
    </source>
</evidence>
<sequence length="142" mass="16486">MLVKIQNKFIKDAINFLYDMSLKGKKSRHRTRLISLLQEKMKQIGEEEVIIIKEFAGEDKEGNPKKDDNGNFAINDVKACQEQLNELWDEFFIIDGGDAHGMLKTVKEVIEDYDGELSGRQAEVYDHLFDAFEQPEEEKEDE</sequence>
<comment type="caution">
    <text evidence="1">The sequence shown here is derived from an EMBL/GenBank/DDBJ whole genome shotgun (WGS) entry which is preliminary data.</text>
</comment>
<dbReference type="Proteomes" id="UP000678228">
    <property type="component" value="Unassembled WGS sequence"/>
</dbReference>
<dbReference type="InterPro" id="IPR011675">
    <property type="entry name" value="DUF1617"/>
</dbReference>
<accession>A0A940WXW2</accession>
<dbReference type="Pfam" id="PF07761">
    <property type="entry name" value="DUF1617"/>
    <property type="match status" value="1"/>
</dbReference>
<protein>
    <submittedName>
        <fullName evidence="1">DUF1617 family protein</fullName>
    </submittedName>
</protein>